<keyword evidence="3" id="KW-0732">Signal</keyword>
<keyword evidence="2" id="KW-0812">Transmembrane</keyword>
<sequence length="252" mass="26818">MSVLLVLLVVHPDASSGRCVVQDGRLHCAEACDTDAVRAADFDGRIVLTGRVLDFGCLDFFGITKVELLAPTRCEGVFRASLVDPVDFCMTGQTTTKLLSSPSLSTHAPSSSTMSPVASTEPVTSTTAASFTSSSCPRVTTKPSIIVSVLKNLPETRIHSGDHANITLTVVEGKAVLGAEFATELFSNWAIGLISGLGVTVFGLAAGWMAWCLRKKPWLLSYLRRAEEIWRILTPPTTPASSPLPPQSSVDV</sequence>
<reference evidence="4" key="1">
    <citation type="submission" date="2020-11" db="EMBL/GenBank/DDBJ databases">
        <authorList>
            <person name="Tran Van P."/>
        </authorList>
    </citation>
    <scope>NUCLEOTIDE SEQUENCE</scope>
</reference>
<feature type="region of interest" description="Disordered" evidence="1">
    <location>
        <begin position="99"/>
        <end position="119"/>
    </location>
</feature>
<feature type="non-terminal residue" evidence="4">
    <location>
        <position position="1"/>
    </location>
</feature>
<dbReference type="Proteomes" id="UP000678499">
    <property type="component" value="Unassembled WGS sequence"/>
</dbReference>
<feature type="transmembrane region" description="Helical" evidence="2">
    <location>
        <begin position="189"/>
        <end position="213"/>
    </location>
</feature>
<evidence type="ECO:0000313" key="4">
    <source>
        <dbReference type="EMBL" id="CAD7281495.1"/>
    </source>
</evidence>
<keyword evidence="2" id="KW-0472">Membrane</keyword>
<protein>
    <submittedName>
        <fullName evidence="4">Uncharacterized protein</fullName>
    </submittedName>
</protein>
<organism evidence="4">
    <name type="scientific">Notodromas monacha</name>
    <dbReference type="NCBI Taxonomy" id="399045"/>
    <lineage>
        <taxon>Eukaryota</taxon>
        <taxon>Metazoa</taxon>
        <taxon>Ecdysozoa</taxon>
        <taxon>Arthropoda</taxon>
        <taxon>Crustacea</taxon>
        <taxon>Oligostraca</taxon>
        <taxon>Ostracoda</taxon>
        <taxon>Podocopa</taxon>
        <taxon>Podocopida</taxon>
        <taxon>Cypridocopina</taxon>
        <taxon>Cypridoidea</taxon>
        <taxon>Cyprididae</taxon>
        <taxon>Notodromas</taxon>
    </lineage>
</organism>
<feature type="chain" id="PRO_5036210748" evidence="3">
    <location>
        <begin position="17"/>
        <end position="252"/>
    </location>
</feature>
<gene>
    <name evidence="4" type="ORF">NMOB1V02_LOCUS9139</name>
</gene>
<dbReference type="EMBL" id="OA884955">
    <property type="protein sequence ID" value="CAD7281495.1"/>
    <property type="molecule type" value="Genomic_DNA"/>
</dbReference>
<evidence type="ECO:0000313" key="5">
    <source>
        <dbReference type="Proteomes" id="UP000678499"/>
    </source>
</evidence>
<name>A0A7R9GGB5_9CRUS</name>
<keyword evidence="5" id="KW-1185">Reference proteome</keyword>
<evidence type="ECO:0000256" key="2">
    <source>
        <dbReference type="SAM" id="Phobius"/>
    </source>
</evidence>
<evidence type="ECO:0000256" key="3">
    <source>
        <dbReference type="SAM" id="SignalP"/>
    </source>
</evidence>
<keyword evidence="2" id="KW-1133">Transmembrane helix</keyword>
<dbReference type="AlphaFoldDB" id="A0A7R9GGB5"/>
<accession>A0A7R9GGB5</accession>
<evidence type="ECO:0000256" key="1">
    <source>
        <dbReference type="SAM" id="MobiDB-lite"/>
    </source>
</evidence>
<proteinExistence type="predicted"/>
<feature type="signal peptide" evidence="3">
    <location>
        <begin position="1"/>
        <end position="16"/>
    </location>
</feature>
<dbReference type="EMBL" id="CAJPEX010002918">
    <property type="protein sequence ID" value="CAG0921647.1"/>
    <property type="molecule type" value="Genomic_DNA"/>
</dbReference>
<feature type="compositionally biased region" description="Low complexity" evidence="1">
    <location>
        <begin position="99"/>
        <end position="116"/>
    </location>
</feature>